<dbReference type="PANTHER" id="PTHR21419">
    <property type="match status" value="1"/>
</dbReference>
<comment type="similarity">
    <text evidence="5">Belongs to the FAM234 family.</text>
</comment>
<dbReference type="InterPro" id="IPR055409">
    <property type="entry name" value="Beta-prop_FAM234A_B"/>
</dbReference>
<sequence>MEAEVTATAAARDSEAEIHPLKTEDAKAQENHENFVERRIIKSSGLSRLSRWRTAAFFISLFLCLIIVFAFSFIIPCPERPVSERTWFQYYNNAVPYPFLAMEDVNEDKVQDVLFAFKSSNTSSGFNVSCLDKGLPSPCVFLAAVSGTNGSVFWESPAAEDVQWLQCGIQQLGTAQAPGCLVVEKPLSLTAVDLQTGEVLWRKSKDFGANYTVLTPLSVIPDVDNDGVQDLIIFITKERQVNTFIHSGKTGQQVGHTHSLKVDGNARYVRLNLRSSPYFLFYTEKSVYAYSLEDLCSAVIGTEVKFPKFHPDSLWEKHIDHTTRRLSLLRFEDVRYLAKVPGHSQDNVLVVNSDMATLINTKDLQTLWTLNVSRALSEPLLGNYKPDVHGIVLESEIGPNRKKVMIVESGSGAVQWELKLHWGAGSPAPATLPTADHRSAFLVWGDYQEPGNETTHRAPLQKLYLFHPSYTNVLLELRNSTDQIVAFTAALFERSRHACYVLLRGPQPGQGPGPVSLMKRKLKEDVLVSRVIWLRHTADDDEQRVRDRLYRMRFQSRD</sequence>
<comment type="caution">
    <text evidence="8">The sequence shown here is derived from an EMBL/GenBank/DDBJ whole genome shotgun (WGS) entry which is preliminary data.</text>
</comment>
<feature type="transmembrane region" description="Helical" evidence="6">
    <location>
        <begin position="55"/>
        <end position="75"/>
    </location>
</feature>
<keyword evidence="3 6" id="KW-1133">Transmembrane helix</keyword>
<evidence type="ECO:0000256" key="6">
    <source>
        <dbReference type="SAM" id="Phobius"/>
    </source>
</evidence>
<keyword evidence="4 6" id="KW-0472">Membrane</keyword>
<evidence type="ECO:0000313" key="8">
    <source>
        <dbReference type="EMBL" id="TRZ24239.1"/>
    </source>
</evidence>
<evidence type="ECO:0000256" key="3">
    <source>
        <dbReference type="ARBA" id="ARBA00022989"/>
    </source>
</evidence>
<organism evidence="8 9">
    <name type="scientific">Zosterops borbonicus</name>
    <dbReference type="NCBI Taxonomy" id="364589"/>
    <lineage>
        <taxon>Eukaryota</taxon>
        <taxon>Metazoa</taxon>
        <taxon>Chordata</taxon>
        <taxon>Craniata</taxon>
        <taxon>Vertebrata</taxon>
        <taxon>Euteleostomi</taxon>
        <taxon>Archelosauria</taxon>
        <taxon>Archosauria</taxon>
        <taxon>Dinosauria</taxon>
        <taxon>Saurischia</taxon>
        <taxon>Theropoda</taxon>
        <taxon>Coelurosauria</taxon>
        <taxon>Aves</taxon>
        <taxon>Neognathae</taxon>
        <taxon>Neoaves</taxon>
        <taxon>Telluraves</taxon>
        <taxon>Australaves</taxon>
        <taxon>Passeriformes</taxon>
        <taxon>Sylvioidea</taxon>
        <taxon>Zosteropidae</taxon>
        <taxon>Zosterops</taxon>
    </lineage>
</organism>
<evidence type="ECO:0000259" key="7">
    <source>
        <dbReference type="Pfam" id="PF23727"/>
    </source>
</evidence>
<keyword evidence="9" id="KW-1185">Reference proteome</keyword>
<gene>
    <name evidence="8" type="ORF">HGM15179_002925</name>
</gene>
<evidence type="ECO:0000313" key="9">
    <source>
        <dbReference type="Proteomes" id="UP000796761"/>
    </source>
</evidence>
<evidence type="ECO:0000256" key="1">
    <source>
        <dbReference type="ARBA" id="ARBA00004167"/>
    </source>
</evidence>
<comment type="subcellular location">
    <subcellularLocation>
        <location evidence="1">Membrane</location>
        <topology evidence="1">Single-pass membrane protein</topology>
    </subcellularLocation>
</comment>
<proteinExistence type="inferred from homology"/>
<feature type="domain" description="FAM234A/B beta-propeller" evidence="7">
    <location>
        <begin position="87"/>
        <end position="555"/>
    </location>
</feature>
<dbReference type="Pfam" id="PF23727">
    <property type="entry name" value="Beta-prop_FAM234A_B"/>
    <property type="match status" value="1"/>
</dbReference>
<name>A0A8K1GRZ3_9PASS</name>
<keyword evidence="2 6" id="KW-0812">Transmembrane</keyword>
<dbReference type="GO" id="GO:0016020">
    <property type="term" value="C:membrane"/>
    <property type="evidence" value="ECO:0007669"/>
    <property type="project" value="UniProtKB-SubCell"/>
</dbReference>
<dbReference type="InterPro" id="IPR045232">
    <property type="entry name" value="FAM234"/>
</dbReference>
<evidence type="ECO:0000256" key="2">
    <source>
        <dbReference type="ARBA" id="ARBA00022692"/>
    </source>
</evidence>
<reference evidence="8" key="1">
    <citation type="submission" date="2019-04" db="EMBL/GenBank/DDBJ databases">
        <title>Genome assembly of Zosterops borbonicus 15179.</title>
        <authorList>
            <person name="Leroy T."/>
            <person name="Anselmetti Y."/>
            <person name="Tilak M.-K."/>
            <person name="Nabholz B."/>
        </authorList>
    </citation>
    <scope>NUCLEOTIDE SEQUENCE</scope>
    <source>
        <strain evidence="8">HGM_15179</strain>
        <tissue evidence="8">Muscle</tissue>
    </source>
</reference>
<dbReference type="InterPro" id="IPR011047">
    <property type="entry name" value="Quinoprotein_ADH-like_sf"/>
</dbReference>
<protein>
    <recommendedName>
        <fullName evidence="7">FAM234A/B beta-propeller domain-containing protein</fullName>
    </recommendedName>
</protein>
<evidence type="ECO:0000256" key="5">
    <source>
        <dbReference type="ARBA" id="ARBA00025791"/>
    </source>
</evidence>
<dbReference type="Proteomes" id="UP000796761">
    <property type="component" value="Unassembled WGS sequence"/>
</dbReference>
<evidence type="ECO:0000256" key="4">
    <source>
        <dbReference type="ARBA" id="ARBA00023136"/>
    </source>
</evidence>
<dbReference type="EMBL" id="SWJQ01000050">
    <property type="protein sequence ID" value="TRZ24239.1"/>
    <property type="molecule type" value="Genomic_DNA"/>
</dbReference>
<dbReference type="AlphaFoldDB" id="A0A8K1GRZ3"/>
<dbReference type="GO" id="GO:0009986">
    <property type="term" value="C:cell surface"/>
    <property type="evidence" value="ECO:0007669"/>
    <property type="project" value="TreeGrafter"/>
</dbReference>
<dbReference type="OrthoDB" id="6364780at2759"/>
<dbReference type="PANTHER" id="PTHR21419:SF7">
    <property type="entry name" value="PROTEIN FAM234A"/>
    <property type="match status" value="1"/>
</dbReference>
<dbReference type="SUPFAM" id="SSF50998">
    <property type="entry name" value="Quinoprotein alcohol dehydrogenase-like"/>
    <property type="match status" value="1"/>
</dbReference>
<accession>A0A8K1GRZ3</accession>